<sequence length="503" mass="54488">MSHRPFSPVRPGAAPAVRRRGPAVVAGLLAVTAAASVAPVAGAAAGPFVTRPDLRPTTVRVTTPATNTAPGLVFVTPKGIGFQSGAEVFDDAGRLVWFRPRAKDGTSILNLRPQTYRGRPVATFWEGRALRGYGFGSFKIVDQNLNEVGDISPGGKGQMDFHELTMTPRDTALGISYKPVRGSTTAVKGGSRNDLVMRNLIQEIDPRTNRVLWEWDSTKAVSPAESYLPIPKRPEVAYDFVHANSVAEDTDGNILVSSRHTHAIYKVDKRTKRIIWKLGGKDSSFRMGPGARFAWQHDAQRRPDGTISLFDNVSAIEDDPGRRSKGLVLRLDEARRTASVVRSFVNPVRKVNNTQGNLQALPNGNWFVGWGGTGDNVSEFSPDGKQLFEAKFASTGTESYRAYRAPWTAQPTVPPRAVARRSSNSVAVRVSWNGATTVTAWRVVAGGSAGTLRPRTVASRSDFETLIRFGDRERAAKAVAVEALDGAGRVLGRSNVVTVGSRY</sequence>
<reference evidence="1" key="1">
    <citation type="submission" date="2020-05" db="EMBL/GenBank/DDBJ databases">
        <authorList>
            <person name="Chiriac C."/>
            <person name="Salcher M."/>
            <person name="Ghai R."/>
            <person name="Kavagutti S V."/>
        </authorList>
    </citation>
    <scope>NUCLEOTIDE SEQUENCE</scope>
</reference>
<dbReference type="PANTHER" id="PTHR35340:SF5">
    <property type="entry name" value="ASST-DOMAIN-CONTAINING PROTEIN"/>
    <property type="match status" value="1"/>
</dbReference>
<proteinExistence type="predicted"/>
<gene>
    <name evidence="1" type="ORF">UFOPK3564_00363</name>
</gene>
<dbReference type="InterPro" id="IPR039535">
    <property type="entry name" value="ASST-like"/>
</dbReference>
<protein>
    <submittedName>
        <fullName evidence="1">Unannotated protein</fullName>
    </submittedName>
</protein>
<dbReference type="AlphaFoldDB" id="A0A6J7FTA6"/>
<dbReference type="EMBL" id="CAFBMK010000011">
    <property type="protein sequence ID" value="CAB4897114.1"/>
    <property type="molecule type" value="Genomic_DNA"/>
</dbReference>
<name>A0A6J7FTA6_9ZZZZ</name>
<evidence type="ECO:0000313" key="1">
    <source>
        <dbReference type="EMBL" id="CAB4897114.1"/>
    </source>
</evidence>
<dbReference type="PANTHER" id="PTHR35340">
    <property type="entry name" value="PQQ ENZYME REPEAT PROTEIN-RELATED"/>
    <property type="match status" value="1"/>
</dbReference>
<organism evidence="1">
    <name type="scientific">freshwater metagenome</name>
    <dbReference type="NCBI Taxonomy" id="449393"/>
    <lineage>
        <taxon>unclassified sequences</taxon>
        <taxon>metagenomes</taxon>
        <taxon>ecological metagenomes</taxon>
    </lineage>
</organism>
<dbReference type="InterPro" id="IPR053143">
    <property type="entry name" value="Arylsulfate_ST"/>
</dbReference>
<accession>A0A6J7FTA6</accession>
<dbReference type="Pfam" id="PF14269">
    <property type="entry name" value="Arylsulfotran_2"/>
    <property type="match status" value="1"/>
</dbReference>
<dbReference type="SUPFAM" id="SSF101898">
    <property type="entry name" value="NHL repeat"/>
    <property type="match status" value="1"/>
</dbReference>